<gene>
    <name evidence="1" type="ORF">LCGC14_0383450</name>
</gene>
<organism evidence="1">
    <name type="scientific">marine sediment metagenome</name>
    <dbReference type="NCBI Taxonomy" id="412755"/>
    <lineage>
        <taxon>unclassified sequences</taxon>
        <taxon>metagenomes</taxon>
        <taxon>ecological metagenomes</taxon>
    </lineage>
</organism>
<sequence>MTEPTKEQMRVFWEGCGLRIHHIKDSFAVKEHYEFCFNVIGDGVSENWEEVWAGFDMSDFLTLDNLFKYAVPKLGVGLDYIQFKFRKEGWLCVVRGVGLEKRAFYYDDPALALFWALDKIRETNEELEKELEKRGTAEITNGIVNQVTQALDEKETEATYMVFGEVKHRGIIPIDEACANCGHCYFVTIKECQDRQGGDARARGFTKVICPQQFTD</sequence>
<proteinExistence type="predicted"/>
<reference evidence="1" key="1">
    <citation type="journal article" date="2015" name="Nature">
        <title>Complex archaea that bridge the gap between prokaryotes and eukaryotes.</title>
        <authorList>
            <person name="Spang A."/>
            <person name="Saw J.H."/>
            <person name="Jorgensen S.L."/>
            <person name="Zaremba-Niedzwiedzka K."/>
            <person name="Martijn J."/>
            <person name="Lind A.E."/>
            <person name="van Eijk R."/>
            <person name="Schleper C."/>
            <person name="Guy L."/>
            <person name="Ettema T.J."/>
        </authorList>
    </citation>
    <scope>NUCLEOTIDE SEQUENCE</scope>
</reference>
<evidence type="ECO:0000313" key="1">
    <source>
        <dbReference type="EMBL" id="KKN75186.1"/>
    </source>
</evidence>
<name>A0A0F9VNX4_9ZZZZ</name>
<accession>A0A0F9VNX4</accession>
<dbReference type="EMBL" id="LAZR01000314">
    <property type="protein sequence ID" value="KKN75186.1"/>
    <property type="molecule type" value="Genomic_DNA"/>
</dbReference>
<protein>
    <submittedName>
        <fullName evidence="1">Uncharacterized protein</fullName>
    </submittedName>
</protein>
<comment type="caution">
    <text evidence="1">The sequence shown here is derived from an EMBL/GenBank/DDBJ whole genome shotgun (WGS) entry which is preliminary data.</text>
</comment>
<dbReference type="AlphaFoldDB" id="A0A0F9VNX4"/>